<dbReference type="RefSeq" id="WP_309794583.1">
    <property type="nucleotide sequence ID" value="NZ_JAVDPW010000004.1"/>
</dbReference>
<dbReference type="InterPro" id="IPR018687">
    <property type="entry name" value="DUF2177_membr"/>
</dbReference>
<dbReference type="Pfam" id="PF09945">
    <property type="entry name" value="DUF2177"/>
    <property type="match status" value="1"/>
</dbReference>
<comment type="caution">
    <text evidence="2">The sequence shown here is derived from an EMBL/GenBank/DDBJ whole genome shotgun (WGS) entry which is preliminary data.</text>
</comment>
<protein>
    <submittedName>
        <fullName evidence="2">Membrane protein</fullName>
    </submittedName>
</protein>
<feature type="transmembrane region" description="Helical" evidence="1">
    <location>
        <begin position="111"/>
        <end position="133"/>
    </location>
</feature>
<feature type="transmembrane region" description="Helical" evidence="1">
    <location>
        <begin position="5"/>
        <end position="25"/>
    </location>
</feature>
<reference evidence="2 3" key="1">
    <citation type="submission" date="2023-07" db="EMBL/GenBank/DDBJ databases">
        <title>Sorghum-associated microbial communities from plants grown in Nebraska, USA.</title>
        <authorList>
            <person name="Schachtman D."/>
        </authorList>
    </citation>
    <scope>NUCLEOTIDE SEQUENCE [LARGE SCALE GENOMIC DNA]</scope>
    <source>
        <strain evidence="2 3">584</strain>
    </source>
</reference>
<evidence type="ECO:0000313" key="3">
    <source>
        <dbReference type="Proteomes" id="UP001262410"/>
    </source>
</evidence>
<dbReference type="Proteomes" id="UP001262410">
    <property type="component" value="Unassembled WGS sequence"/>
</dbReference>
<proteinExistence type="predicted"/>
<sequence>MLTILCLYGAVAVVFLGLDAIWLGLVAKGFYAASLGTLLADRPNFAVAGLFYAVYVLGIVVFVALPAYEAGSWGRAAIRGALFGCVAYAAYDLTNLATLRNWPVALTVVDLAWGAFVTAVSAAAGVAIVQAVLGR</sequence>
<evidence type="ECO:0000256" key="1">
    <source>
        <dbReference type="SAM" id="Phobius"/>
    </source>
</evidence>
<keyword evidence="1" id="KW-0472">Membrane</keyword>
<feature type="transmembrane region" description="Helical" evidence="1">
    <location>
        <begin position="45"/>
        <end position="65"/>
    </location>
</feature>
<keyword evidence="1" id="KW-0812">Transmembrane</keyword>
<organism evidence="2 3">
    <name type="scientific">Inquilinus ginsengisoli</name>
    <dbReference type="NCBI Taxonomy" id="363840"/>
    <lineage>
        <taxon>Bacteria</taxon>
        <taxon>Pseudomonadati</taxon>
        <taxon>Pseudomonadota</taxon>
        <taxon>Alphaproteobacteria</taxon>
        <taxon>Rhodospirillales</taxon>
        <taxon>Rhodospirillaceae</taxon>
        <taxon>Inquilinus</taxon>
    </lineage>
</organism>
<gene>
    <name evidence="2" type="ORF">E9232_002651</name>
</gene>
<dbReference type="EMBL" id="JAVDPW010000004">
    <property type="protein sequence ID" value="MDR6290130.1"/>
    <property type="molecule type" value="Genomic_DNA"/>
</dbReference>
<name>A0ABU1JRE0_9PROT</name>
<feature type="transmembrane region" description="Helical" evidence="1">
    <location>
        <begin position="72"/>
        <end position="91"/>
    </location>
</feature>
<evidence type="ECO:0000313" key="2">
    <source>
        <dbReference type="EMBL" id="MDR6290130.1"/>
    </source>
</evidence>
<accession>A0ABU1JRE0</accession>
<keyword evidence="3" id="KW-1185">Reference proteome</keyword>
<keyword evidence="1" id="KW-1133">Transmembrane helix</keyword>